<protein>
    <recommendedName>
        <fullName evidence="4">DUF2892 domain-containing protein</fullName>
    </recommendedName>
</protein>
<accession>A0ABQ1JGJ3</accession>
<evidence type="ECO:0000256" key="1">
    <source>
        <dbReference type="SAM" id="Phobius"/>
    </source>
</evidence>
<evidence type="ECO:0000313" key="3">
    <source>
        <dbReference type="Proteomes" id="UP000614261"/>
    </source>
</evidence>
<evidence type="ECO:0000313" key="2">
    <source>
        <dbReference type="EMBL" id="GGB68390.1"/>
    </source>
</evidence>
<keyword evidence="1" id="KW-1133">Transmembrane helix</keyword>
<dbReference type="RefSeq" id="WP_188514727.1">
    <property type="nucleotide sequence ID" value="NZ_BMGD01000004.1"/>
</dbReference>
<evidence type="ECO:0008006" key="4">
    <source>
        <dbReference type="Google" id="ProtNLM"/>
    </source>
</evidence>
<sequence>MTPEDRKARTRFFIIGLVRLAGALTIALAVAVSYGKVTGVPNAVGFILLAVGIVEMIILPQMLVARWKSPPTP</sequence>
<feature type="transmembrane region" description="Helical" evidence="1">
    <location>
        <begin position="40"/>
        <end position="59"/>
    </location>
</feature>
<organism evidence="2 3">
    <name type="scientific">Blastomonas aquatica</name>
    <dbReference type="NCBI Taxonomy" id="1510276"/>
    <lineage>
        <taxon>Bacteria</taxon>
        <taxon>Pseudomonadati</taxon>
        <taxon>Pseudomonadota</taxon>
        <taxon>Alphaproteobacteria</taxon>
        <taxon>Sphingomonadales</taxon>
        <taxon>Sphingomonadaceae</taxon>
        <taxon>Blastomonas</taxon>
    </lineage>
</organism>
<comment type="caution">
    <text evidence="2">The sequence shown here is derived from an EMBL/GenBank/DDBJ whole genome shotgun (WGS) entry which is preliminary data.</text>
</comment>
<feature type="transmembrane region" description="Helical" evidence="1">
    <location>
        <begin position="12"/>
        <end position="34"/>
    </location>
</feature>
<gene>
    <name evidence="2" type="ORF">GCM10010833_24510</name>
</gene>
<name>A0ABQ1JGJ3_9SPHN</name>
<dbReference type="EMBL" id="BMGD01000004">
    <property type="protein sequence ID" value="GGB68390.1"/>
    <property type="molecule type" value="Genomic_DNA"/>
</dbReference>
<keyword evidence="3" id="KW-1185">Reference proteome</keyword>
<proteinExistence type="predicted"/>
<keyword evidence="1" id="KW-0472">Membrane</keyword>
<dbReference type="Proteomes" id="UP000614261">
    <property type="component" value="Unassembled WGS sequence"/>
</dbReference>
<keyword evidence="1" id="KW-0812">Transmembrane</keyword>
<reference evidence="3" key="1">
    <citation type="journal article" date="2019" name="Int. J. Syst. Evol. Microbiol.">
        <title>The Global Catalogue of Microorganisms (GCM) 10K type strain sequencing project: providing services to taxonomists for standard genome sequencing and annotation.</title>
        <authorList>
            <consortium name="The Broad Institute Genomics Platform"/>
            <consortium name="The Broad Institute Genome Sequencing Center for Infectious Disease"/>
            <person name="Wu L."/>
            <person name="Ma J."/>
        </authorList>
    </citation>
    <scope>NUCLEOTIDE SEQUENCE [LARGE SCALE GENOMIC DNA]</scope>
    <source>
        <strain evidence="3">CGMCC 1.12851</strain>
    </source>
</reference>